<evidence type="ECO:0000256" key="1">
    <source>
        <dbReference type="ARBA" id="ARBA00004141"/>
    </source>
</evidence>
<feature type="transmembrane region" description="Helical" evidence="7">
    <location>
        <begin position="59"/>
        <end position="82"/>
    </location>
</feature>
<feature type="transmembrane region" description="Helical" evidence="7">
    <location>
        <begin position="427"/>
        <end position="448"/>
    </location>
</feature>
<feature type="transmembrane region" description="Helical" evidence="7">
    <location>
        <begin position="387"/>
        <end position="406"/>
    </location>
</feature>
<dbReference type="AlphaFoldDB" id="A0A9W9V8U1"/>
<feature type="domain" description="Amino acid transporter transmembrane" evidence="8">
    <location>
        <begin position="50"/>
        <end position="444"/>
    </location>
</feature>
<dbReference type="EMBL" id="JAPZBT010000002">
    <property type="protein sequence ID" value="KAJ5373148.1"/>
    <property type="molecule type" value="Genomic_DNA"/>
</dbReference>
<feature type="region of interest" description="Disordered" evidence="6">
    <location>
        <begin position="1"/>
        <end position="27"/>
    </location>
</feature>
<dbReference type="GeneID" id="81462067"/>
<evidence type="ECO:0000256" key="6">
    <source>
        <dbReference type="SAM" id="MobiDB-lite"/>
    </source>
</evidence>
<feature type="transmembrane region" description="Helical" evidence="7">
    <location>
        <begin position="230"/>
        <end position="261"/>
    </location>
</feature>
<dbReference type="InterPro" id="IPR013057">
    <property type="entry name" value="AA_transpt_TM"/>
</dbReference>
<comment type="caution">
    <text evidence="9">The sequence shown here is derived from an EMBL/GenBank/DDBJ whole genome shotgun (WGS) entry which is preliminary data.</text>
</comment>
<dbReference type="PANTHER" id="PTHR22950:SF697">
    <property type="entry name" value="AMINO ACID TRANSPORTER (EUROFUNG)"/>
    <property type="match status" value="1"/>
</dbReference>
<dbReference type="RefSeq" id="XP_056579134.1">
    <property type="nucleotide sequence ID" value="XM_056722884.1"/>
</dbReference>
<keyword evidence="5 7" id="KW-0472">Membrane</keyword>
<dbReference type="Gene3D" id="1.20.1740.10">
    <property type="entry name" value="Amino acid/polyamine transporter I"/>
    <property type="match status" value="1"/>
</dbReference>
<dbReference type="PANTHER" id="PTHR22950">
    <property type="entry name" value="AMINO ACID TRANSPORTER"/>
    <property type="match status" value="1"/>
</dbReference>
<feature type="transmembrane region" description="Helical" evidence="7">
    <location>
        <begin position="314"/>
        <end position="333"/>
    </location>
</feature>
<evidence type="ECO:0000259" key="8">
    <source>
        <dbReference type="Pfam" id="PF01490"/>
    </source>
</evidence>
<feature type="transmembrane region" description="Helical" evidence="7">
    <location>
        <begin position="354"/>
        <end position="381"/>
    </location>
</feature>
<keyword evidence="10" id="KW-1185">Reference proteome</keyword>
<evidence type="ECO:0000256" key="2">
    <source>
        <dbReference type="ARBA" id="ARBA00008066"/>
    </source>
</evidence>
<reference evidence="9" key="2">
    <citation type="journal article" date="2023" name="IMA Fungus">
        <title>Comparative genomic study of the Penicillium genus elucidates a diverse pangenome and 15 lateral gene transfer events.</title>
        <authorList>
            <person name="Petersen C."/>
            <person name="Sorensen T."/>
            <person name="Nielsen M.R."/>
            <person name="Sondergaard T.E."/>
            <person name="Sorensen J.L."/>
            <person name="Fitzpatrick D.A."/>
            <person name="Frisvad J.C."/>
            <person name="Nielsen K.L."/>
        </authorList>
    </citation>
    <scope>NUCLEOTIDE SEQUENCE</scope>
    <source>
        <strain evidence="9">IBT 3081</strain>
    </source>
</reference>
<feature type="transmembrane region" description="Helical" evidence="7">
    <location>
        <begin position="189"/>
        <end position="210"/>
    </location>
</feature>
<evidence type="ECO:0000313" key="10">
    <source>
        <dbReference type="Proteomes" id="UP001147752"/>
    </source>
</evidence>
<dbReference type="Pfam" id="PF01490">
    <property type="entry name" value="Aa_trans"/>
    <property type="match status" value="1"/>
</dbReference>
<keyword evidence="3 7" id="KW-0812">Transmembrane</keyword>
<reference evidence="9" key="1">
    <citation type="submission" date="2022-12" db="EMBL/GenBank/DDBJ databases">
        <authorList>
            <person name="Petersen C."/>
        </authorList>
    </citation>
    <scope>NUCLEOTIDE SEQUENCE</scope>
    <source>
        <strain evidence="9">IBT 3081</strain>
    </source>
</reference>
<dbReference type="GO" id="GO:0016020">
    <property type="term" value="C:membrane"/>
    <property type="evidence" value="ECO:0007669"/>
    <property type="project" value="UniProtKB-SubCell"/>
</dbReference>
<sequence length="471" mass="51189">MTTDTQHQVGSDIKSPDIERAPSPEQGYCDKLPEQTEVFNDTEDGVKYRTVGWIKASVIFIKILFAVGVLSIPTAMYTLGAVGGSLNVVGWGAFNTYVAVILGNFRLRHRGCHSIADMAEVVGGKVTKEIVGLLFIIAYVLSAGAVIVGISVGLNTLSHHAACTVWWAFLAAAVVAVVASIRKLNQLGWLTYLGCGSIFVAVLTVVIAVTQRDRPAAAPQTGDYEFGFNAIAYPSFTAGVVATCTIFYSSSATSAFLPVMAEMKRPEDYRKSLYLCMGFVTSSYLCFSLVVYRWCGKWVASPSLGSAGQTIKMVAYGIGLLGLVISASVYMHLAAKYIFVRLLRNTRHLQQNTVVHWVTWLTCTFGLALISFVCAEAIPIFNYLNALAGSLCFAPLSMVLPAWLWLYDHSSFKTGTVTQQLMYWAHVFLIPFGFFFIIGGTYGVGLQIRDAYAYGTIKPAFSCADNSNYGG</sequence>
<protein>
    <submittedName>
        <fullName evidence="9">Amino acid transporter</fullName>
    </submittedName>
</protein>
<feature type="transmembrane region" description="Helical" evidence="7">
    <location>
        <begin position="273"/>
        <end position="294"/>
    </location>
</feature>
<evidence type="ECO:0000256" key="5">
    <source>
        <dbReference type="ARBA" id="ARBA00023136"/>
    </source>
</evidence>
<gene>
    <name evidence="9" type="ORF">N7517_005154</name>
</gene>
<feature type="transmembrane region" description="Helical" evidence="7">
    <location>
        <begin position="164"/>
        <end position="182"/>
    </location>
</feature>
<comment type="similarity">
    <text evidence="2">Belongs to the amino acid/polyamine transporter 2 family.</text>
</comment>
<evidence type="ECO:0000256" key="4">
    <source>
        <dbReference type="ARBA" id="ARBA00022989"/>
    </source>
</evidence>
<evidence type="ECO:0000256" key="3">
    <source>
        <dbReference type="ARBA" id="ARBA00022692"/>
    </source>
</evidence>
<comment type="subcellular location">
    <subcellularLocation>
        <location evidence="1">Membrane</location>
        <topology evidence="1">Multi-pass membrane protein</topology>
    </subcellularLocation>
</comment>
<evidence type="ECO:0000256" key="7">
    <source>
        <dbReference type="SAM" id="Phobius"/>
    </source>
</evidence>
<proteinExistence type="inferred from homology"/>
<dbReference type="Proteomes" id="UP001147752">
    <property type="component" value="Unassembled WGS sequence"/>
</dbReference>
<keyword evidence="4 7" id="KW-1133">Transmembrane helix</keyword>
<evidence type="ECO:0000313" key="9">
    <source>
        <dbReference type="EMBL" id="KAJ5373148.1"/>
    </source>
</evidence>
<feature type="transmembrane region" description="Helical" evidence="7">
    <location>
        <begin position="88"/>
        <end position="109"/>
    </location>
</feature>
<name>A0A9W9V8U1_9EURO</name>
<accession>A0A9W9V8U1</accession>
<organism evidence="9 10">
    <name type="scientific">Penicillium concentricum</name>
    <dbReference type="NCBI Taxonomy" id="293559"/>
    <lineage>
        <taxon>Eukaryota</taxon>
        <taxon>Fungi</taxon>
        <taxon>Dikarya</taxon>
        <taxon>Ascomycota</taxon>
        <taxon>Pezizomycotina</taxon>
        <taxon>Eurotiomycetes</taxon>
        <taxon>Eurotiomycetidae</taxon>
        <taxon>Eurotiales</taxon>
        <taxon>Aspergillaceae</taxon>
        <taxon>Penicillium</taxon>
    </lineage>
</organism>
<dbReference type="FunFam" id="1.20.1740.10:FF:000039">
    <property type="entry name" value="Neutral amino acid transporter (Eurofung)"/>
    <property type="match status" value="1"/>
</dbReference>
<feature type="transmembrane region" description="Helical" evidence="7">
    <location>
        <begin position="130"/>
        <end position="152"/>
    </location>
</feature>
<dbReference type="GO" id="GO:0015179">
    <property type="term" value="F:L-amino acid transmembrane transporter activity"/>
    <property type="evidence" value="ECO:0007669"/>
    <property type="project" value="TreeGrafter"/>
</dbReference>
<dbReference type="OrthoDB" id="40134at2759"/>